<dbReference type="AlphaFoldDB" id="A0A9D1SYL6"/>
<dbReference type="PROSITE" id="PS51257">
    <property type="entry name" value="PROKAR_LIPOPROTEIN"/>
    <property type="match status" value="1"/>
</dbReference>
<dbReference type="Proteomes" id="UP000886861">
    <property type="component" value="Unassembled WGS sequence"/>
</dbReference>
<feature type="transmembrane region" description="Helical" evidence="1">
    <location>
        <begin position="244"/>
        <end position="266"/>
    </location>
</feature>
<keyword evidence="1" id="KW-1133">Transmembrane helix</keyword>
<sequence>MKKFLLTLALICMVSLLGGCGAVDYQLIINSNGVITERIYLPVDHQYFYDQGVSDINFLYIRERTIELAKQEMDARKAQFVAKVDADESVLPENKQTLKSGVSTKQYYSDSYVVLEFNYLNSSIRSYFYNSEDAEPTEPKVENNFFTTKTTTSSKTVFASTVSGEPITSYMRTQFENIVHSVNPELTLPKTELTYTYVTPQSRLHSDADRIEMQDGYYMHIWDIEEDNLEREINLYVVNARTEVWYALLLGVSLLATGIMFLVYFIKKKKNKEKPV</sequence>
<reference evidence="2" key="1">
    <citation type="submission" date="2020-10" db="EMBL/GenBank/DDBJ databases">
        <authorList>
            <person name="Gilroy R."/>
        </authorList>
    </citation>
    <scope>NUCLEOTIDE SEQUENCE</scope>
    <source>
        <strain evidence="2">CHK186-9395</strain>
    </source>
</reference>
<evidence type="ECO:0000256" key="1">
    <source>
        <dbReference type="SAM" id="Phobius"/>
    </source>
</evidence>
<gene>
    <name evidence="2" type="ORF">IAA62_04660</name>
</gene>
<name>A0A9D1SYL6_9FIRM</name>
<accession>A0A9D1SYL6</accession>
<keyword evidence="1" id="KW-0472">Membrane</keyword>
<evidence type="ECO:0000313" key="3">
    <source>
        <dbReference type="Proteomes" id="UP000886861"/>
    </source>
</evidence>
<dbReference type="EMBL" id="DVOJ01000015">
    <property type="protein sequence ID" value="HIV01823.1"/>
    <property type="molecule type" value="Genomic_DNA"/>
</dbReference>
<proteinExistence type="predicted"/>
<protein>
    <submittedName>
        <fullName evidence="2">Uncharacterized protein</fullName>
    </submittedName>
</protein>
<comment type="caution">
    <text evidence="2">The sequence shown here is derived from an EMBL/GenBank/DDBJ whole genome shotgun (WGS) entry which is preliminary data.</text>
</comment>
<reference evidence="2" key="2">
    <citation type="journal article" date="2021" name="PeerJ">
        <title>Extensive microbial diversity within the chicken gut microbiome revealed by metagenomics and culture.</title>
        <authorList>
            <person name="Gilroy R."/>
            <person name="Ravi A."/>
            <person name="Getino M."/>
            <person name="Pursley I."/>
            <person name="Horton D.L."/>
            <person name="Alikhan N.F."/>
            <person name="Baker D."/>
            <person name="Gharbi K."/>
            <person name="Hall N."/>
            <person name="Watson M."/>
            <person name="Adriaenssens E.M."/>
            <person name="Foster-Nyarko E."/>
            <person name="Jarju S."/>
            <person name="Secka A."/>
            <person name="Antonio M."/>
            <person name="Oren A."/>
            <person name="Chaudhuri R.R."/>
            <person name="La Ragione R."/>
            <person name="Hildebrand F."/>
            <person name="Pallen M.J."/>
        </authorList>
    </citation>
    <scope>NUCLEOTIDE SEQUENCE</scope>
    <source>
        <strain evidence="2">CHK186-9395</strain>
    </source>
</reference>
<keyword evidence="1" id="KW-0812">Transmembrane</keyword>
<organism evidence="2 3">
    <name type="scientific">Candidatus Caccopulliclostridium gallistercoris</name>
    <dbReference type="NCBI Taxonomy" id="2840719"/>
    <lineage>
        <taxon>Bacteria</taxon>
        <taxon>Bacillati</taxon>
        <taxon>Bacillota</taxon>
        <taxon>Clostridia</taxon>
        <taxon>Candidatus Caccopulliclostridium</taxon>
    </lineage>
</organism>
<evidence type="ECO:0000313" key="2">
    <source>
        <dbReference type="EMBL" id="HIV01823.1"/>
    </source>
</evidence>